<keyword evidence="1" id="KW-0175">Coiled coil</keyword>
<keyword evidence="9" id="KW-1185">Reference proteome</keyword>
<dbReference type="Pfam" id="PF25917">
    <property type="entry name" value="BSH_RND"/>
    <property type="match status" value="1"/>
</dbReference>
<dbReference type="InterPro" id="IPR058792">
    <property type="entry name" value="Beta-barrel_RND_2"/>
</dbReference>
<organism evidence="8 9">
    <name type="scientific">Sphingomonas carotinifaciens</name>
    <dbReference type="NCBI Taxonomy" id="1166323"/>
    <lineage>
        <taxon>Bacteria</taxon>
        <taxon>Pseudomonadati</taxon>
        <taxon>Pseudomonadota</taxon>
        <taxon>Alphaproteobacteria</taxon>
        <taxon>Sphingomonadales</taxon>
        <taxon>Sphingomonadaceae</taxon>
        <taxon>Sphingomonas</taxon>
    </lineage>
</organism>
<feature type="region of interest" description="Disordered" evidence="2">
    <location>
        <begin position="370"/>
        <end position="394"/>
    </location>
</feature>
<dbReference type="PANTHER" id="PTHR30386:SF24">
    <property type="entry name" value="MULTIDRUG RESISTANCE EFFLUX PUMP"/>
    <property type="match status" value="1"/>
</dbReference>
<dbReference type="Pfam" id="PF25876">
    <property type="entry name" value="HH_MFP_RND"/>
    <property type="match status" value="1"/>
</dbReference>
<evidence type="ECO:0000259" key="5">
    <source>
        <dbReference type="Pfam" id="PF25917"/>
    </source>
</evidence>
<evidence type="ECO:0000256" key="1">
    <source>
        <dbReference type="SAM" id="Coils"/>
    </source>
</evidence>
<feature type="domain" description="Multidrug resistance protein MdtA-like barrel-sandwich hybrid" evidence="5">
    <location>
        <begin position="77"/>
        <end position="272"/>
    </location>
</feature>
<accession>A0A1G7PGB1</accession>
<proteinExistence type="predicted"/>
<dbReference type="InterPro" id="IPR058625">
    <property type="entry name" value="MdtA-like_BSH"/>
</dbReference>
<feature type="region of interest" description="Disordered" evidence="2">
    <location>
        <begin position="1"/>
        <end position="28"/>
    </location>
</feature>
<feature type="compositionally biased region" description="Polar residues" evidence="2">
    <location>
        <begin position="1"/>
        <end position="14"/>
    </location>
</feature>
<evidence type="ECO:0000313" key="8">
    <source>
        <dbReference type="EMBL" id="SDF85273.1"/>
    </source>
</evidence>
<dbReference type="AlphaFoldDB" id="A0A1G7PGB1"/>
<keyword evidence="3" id="KW-0812">Transmembrane</keyword>
<feature type="transmembrane region" description="Helical" evidence="3">
    <location>
        <begin position="35"/>
        <end position="54"/>
    </location>
</feature>
<reference evidence="8 9" key="1">
    <citation type="submission" date="2016-10" db="EMBL/GenBank/DDBJ databases">
        <authorList>
            <person name="Varghese N."/>
            <person name="Submissions S."/>
        </authorList>
    </citation>
    <scope>NUCLEOTIDE SEQUENCE [LARGE SCALE GENOMIC DNA]</scope>
    <source>
        <strain evidence="8 9">S7-754</strain>
    </source>
</reference>
<feature type="coiled-coil region" evidence="1">
    <location>
        <begin position="182"/>
        <end position="237"/>
    </location>
</feature>
<dbReference type="InterPro" id="IPR050739">
    <property type="entry name" value="MFP"/>
</dbReference>
<dbReference type="EMBL" id="FNBI01000006">
    <property type="protein sequence ID" value="SDF85273.1"/>
    <property type="molecule type" value="Genomic_DNA"/>
</dbReference>
<feature type="domain" description="Multidrug resistance protein MdtA-like alpha-helical hairpin" evidence="4">
    <location>
        <begin position="145"/>
        <end position="207"/>
    </location>
</feature>
<evidence type="ECO:0000313" key="9">
    <source>
        <dbReference type="Proteomes" id="UP000323502"/>
    </source>
</evidence>
<keyword evidence="3" id="KW-1133">Transmembrane helix</keyword>
<dbReference type="SUPFAM" id="SSF111369">
    <property type="entry name" value="HlyD-like secretion proteins"/>
    <property type="match status" value="2"/>
</dbReference>
<dbReference type="InterPro" id="IPR058624">
    <property type="entry name" value="MdtA-like_HH"/>
</dbReference>
<dbReference type="Gene3D" id="1.10.287.470">
    <property type="entry name" value="Helix hairpin bin"/>
    <property type="match status" value="1"/>
</dbReference>
<gene>
    <name evidence="7" type="ORF">GQR91_12895</name>
    <name evidence="8" type="ORF">SAMN05216557_106192</name>
</gene>
<dbReference type="PRINTS" id="PR01490">
    <property type="entry name" value="RTXTOXIND"/>
</dbReference>
<dbReference type="Proteomes" id="UP000323502">
    <property type="component" value="Unassembled WGS sequence"/>
</dbReference>
<protein>
    <submittedName>
        <fullName evidence="7">HlyD family efflux transporter periplasmic adaptor subunit</fullName>
    </submittedName>
    <submittedName>
        <fullName evidence="8">Membrane fusion protein, multidrug efflux system</fullName>
    </submittedName>
</protein>
<dbReference type="Pfam" id="PF25954">
    <property type="entry name" value="Beta-barrel_RND_2"/>
    <property type="match status" value="1"/>
</dbReference>
<evidence type="ECO:0000313" key="10">
    <source>
        <dbReference type="Proteomes" id="UP000436801"/>
    </source>
</evidence>
<dbReference type="OrthoDB" id="9811754at2"/>
<dbReference type="Gene3D" id="2.40.50.100">
    <property type="match status" value="1"/>
</dbReference>
<dbReference type="PANTHER" id="PTHR30386">
    <property type="entry name" value="MEMBRANE FUSION SUBUNIT OF EMRAB-TOLC MULTIDRUG EFFLUX PUMP"/>
    <property type="match status" value="1"/>
</dbReference>
<feature type="compositionally biased region" description="Basic and acidic residues" evidence="2">
    <location>
        <begin position="372"/>
        <end position="394"/>
    </location>
</feature>
<feature type="domain" description="CusB-like beta-barrel" evidence="6">
    <location>
        <begin position="278"/>
        <end position="321"/>
    </location>
</feature>
<reference evidence="7 10" key="2">
    <citation type="submission" date="2019-12" db="EMBL/GenBank/DDBJ databases">
        <authorList>
            <person name="Zheng J."/>
        </authorList>
    </citation>
    <scope>NUCLEOTIDE SEQUENCE [LARGE SCALE GENOMIC DNA]</scope>
    <source>
        <strain evidence="7 10">DSM 27347</strain>
    </source>
</reference>
<dbReference type="EMBL" id="WSUT01000005">
    <property type="protein sequence ID" value="MWC44542.1"/>
    <property type="molecule type" value="Genomic_DNA"/>
</dbReference>
<keyword evidence="3" id="KW-0472">Membrane</keyword>
<dbReference type="Proteomes" id="UP000436801">
    <property type="component" value="Unassembled WGS sequence"/>
</dbReference>
<evidence type="ECO:0000259" key="4">
    <source>
        <dbReference type="Pfam" id="PF25876"/>
    </source>
</evidence>
<evidence type="ECO:0000256" key="3">
    <source>
        <dbReference type="SAM" id="Phobius"/>
    </source>
</evidence>
<dbReference type="RefSeq" id="WP_149683011.1">
    <property type="nucleotide sequence ID" value="NZ_FNBI01000006.1"/>
</dbReference>
<evidence type="ECO:0000259" key="6">
    <source>
        <dbReference type="Pfam" id="PF25954"/>
    </source>
</evidence>
<sequence>MADLSDQQNGGTDTSGDEHDETPAKAASPAKKRRIRAILLVVVVVLLVVGAIWFTRYQSFGKFQQSTNDAYVQADSVIVSPKVGGYVDKVFVRDNQYVRAGTPLAQIDSRDYTARAAQSQAQIGVAAATAQGVEAQIREQQAAITRAAADLASARADAAFARSEVARYVPLAASGAEPRERLSQLRNQATQADARVTAAQAALTSAQRRVGTLRAQIRQAEAQAEGAQAQLAAAQSDVGATLLRAAIDGRIGDKTVRVGQYVQAATRLMTVVPVDQLYIEANFKETQLGLMRIGQPVTIEVDALPGVDIPGRIESISPGTGAQFSVLPPQNATGNFTKIVQRVPVRIAIHADPETRKLMVPGMSVEVSVDTRSAKGARDRIAREQEKHNESIRR</sequence>
<evidence type="ECO:0000256" key="2">
    <source>
        <dbReference type="SAM" id="MobiDB-lite"/>
    </source>
</evidence>
<evidence type="ECO:0000313" key="7">
    <source>
        <dbReference type="EMBL" id="MWC44542.1"/>
    </source>
</evidence>
<name>A0A1G7PGB1_9SPHN</name>
<dbReference type="Gene3D" id="2.40.30.170">
    <property type="match status" value="1"/>
</dbReference>